<dbReference type="AlphaFoldDB" id="A0A2P6TQG2"/>
<feature type="transmembrane region" description="Helical" evidence="1">
    <location>
        <begin position="33"/>
        <end position="51"/>
    </location>
</feature>
<accession>A0A2P6TQG2</accession>
<feature type="transmembrane region" description="Helical" evidence="1">
    <location>
        <begin position="268"/>
        <end position="289"/>
    </location>
</feature>
<protein>
    <submittedName>
        <fullName evidence="2">Uncharacterized protein</fullName>
    </submittedName>
</protein>
<feature type="transmembrane region" description="Helical" evidence="1">
    <location>
        <begin position="162"/>
        <end position="179"/>
    </location>
</feature>
<comment type="caution">
    <text evidence="2">The sequence shown here is derived from an EMBL/GenBank/DDBJ whole genome shotgun (WGS) entry which is preliminary data.</text>
</comment>
<sequence>MFHLDFFGVAASGLMQLMYLLRQKDVASPHENFHLLLILAYHAALIATMVGKQPTLYARYRVPIYAIVRPLGYLSPTVRNTRHAAAQLLANPASPGLLGMLADLKRLMLASRVTGTAVIGVVVAVDPAVSLAVQYICSYLAAANSGYCSTQMMSDPLTQRRVAGFSSLMDLLTLPFSAMVPLPKGEADVATAARQCVGLLFYLQLIVSIMLPVYILVRSMPQSFLPRPPPPLPAAAGSWAQLQHSVQRAYAAANLSVWRTFRVPQSGALPSSLVFWLVVALSWTLALALHGL</sequence>
<keyword evidence="3" id="KW-1185">Reference proteome</keyword>
<dbReference type="OrthoDB" id="10267602at2759"/>
<keyword evidence="1" id="KW-0812">Transmembrane</keyword>
<dbReference type="Proteomes" id="UP000239899">
    <property type="component" value="Unassembled WGS sequence"/>
</dbReference>
<keyword evidence="1" id="KW-1133">Transmembrane helix</keyword>
<evidence type="ECO:0000313" key="2">
    <source>
        <dbReference type="EMBL" id="PRW56263.1"/>
    </source>
</evidence>
<reference evidence="2 3" key="1">
    <citation type="journal article" date="2018" name="Plant J.">
        <title>Genome sequences of Chlorella sorokiniana UTEX 1602 and Micractinium conductrix SAG 241.80: implications to maltose excretion by a green alga.</title>
        <authorList>
            <person name="Arriola M.B."/>
            <person name="Velmurugan N."/>
            <person name="Zhang Y."/>
            <person name="Plunkett M.H."/>
            <person name="Hondzo H."/>
            <person name="Barney B.M."/>
        </authorList>
    </citation>
    <scope>NUCLEOTIDE SEQUENCE [LARGE SCALE GENOMIC DNA]</scope>
    <source>
        <strain evidence="3">UTEX 1602</strain>
    </source>
</reference>
<dbReference type="EMBL" id="LHPG02000009">
    <property type="protein sequence ID" value="PRW56263.1"/>
    <property type="molecule type" value="Genomic_DNA"/>
</dbReference>
<name>A0A2P6TQG2_CHLSO</name>
<evidence type="ECO:0000313" key="3">
    <source>
        <dbReference type="Proteomes" id="UP000239899"/>
    </source>
</evidence>
<keyword evidence="1" id="KW-0472">Membrane</keyword>
<proteinExistence type="predicted"/>
<gene>
    <name evidence="2" type="ORF">C2E21_5188</name>
</gene>
<feature type="transmembrane region" description="Helical" evidence="1">
    <location>
        <begin position="117"/>
        <end position="141"/>
    </location>
</feature>
<feature type="transmembrane region" description="Helical" evidence="1">
    <location>
        <begin position="199"/>
        <end position="217"/>
    </location>
</feature>
<organism evidence="2 3">
    <name type="scientific">Chlorella sorokiniana</name>
    <name type="common">Freshwater green alga</name>
    <dbReference type="NCBI Taxonomy" id="3076"/>
    <lineage>
        <taxon>Eukaryota</taxon>
        <taxon>Viridiplantae</taxon>
        <taxon>Chlorophyta</taxon>
        <taxon>core chlorophytes</taxon>
        <taxon>Trebouxiophyceae</taxon>
        <taxon>Chlorellales</taxon>
        <taxon>Chlorellaceae</taxon>
        <taxon>Chlorella clade</taxon>
        <taxon>Chlorella</taxon>
    </lineage>
</organism>
<evidence type="ECO:0000256" key="1">
    <source>
        <dbReference type="SAM" id="Phobius"/>
    </source>
</evidence>
<feature type="transmembrane region" description="Helical" evidence="1">
    <location>
        <begin position="6"/>
        <end position="21"/>
    </location>
</feature>